<gene>
    <name evidence="4" type="ORF">GMD59_05585</name>
</gene>
<reference evidence="4 5" key="1">
    <citation type="journal article" date="2019" name="Nat. Med.">
        <title>A library of human gut bacterial isolates paired with longitudinal multiomics data enables mechanistic microbiome research.</title>
        <authorList>
            <person name="Poyet M."/>
            <person name="Groussin M."/>
            <person name="Gibbons S.M."/>
            <person name="Avila-Pacheco J."/>
            <person name="Jiang X."/>
            <person name="Kearney S.M."/>
            <person name="Perrotta A.R."/>
            <person name="Berdy B."/>
            <person name="Zhao S."/>
            <person name="Lieberman T.D."/>
            <person name="Swanson P.K."/>
            <person name="Smith M."/>
            <person name="Roesemann S."/>
            <person name="Alexander J.E."/>
            <person name="Rich S.A."/>
            <person name="Livny J."/>
            <person name="Vlamakis H."/>
            <person name="Clish C."/>
            <person name="Bullock K."/>
            <person name="Deik A."/>
            <person name="Scott J."/>
            <person name="Pierce K.A."/>
            <person name="Xavier R.J."/>
            <person name="Alm E.J."/>
        </authorList>
    </citation>
    <scope>NUCLEOTIDE SEQUENCE [LARGE SCALE GENOMIC DNA]</scope>
    <source>
        <strain evidence="4 5">BIOML-A4</strain>
    </source>
</reference>
<dbReference type="SUPFAM" id="SSF53383">
    <property type="entry name" value="PLP-dependent transferases"/>
    <property type="match status" value="1"/>
</dbReference>
<comment type="caution">
    <text evidence="4">The sequence shown here is derived from an EMBL/GenBank/DDBJ whole genome shotgun (WGS) entry which is preliminary data.</text>
</comment>
<accession>A0A6L6LPY1</accession>
<sequence length="350" mass="37496">MELTHGGDWAGYAAQYGGMPLDFSANVSPLGLPQGVRQAVARALDGADRYPDPLCRALRKKLSGTLGVPPQSILCGNGAADLIFRLALAEKPKRALVTAPTFAEYEQALAVAGCTADRFFLREEAGFAVTEALLERIEPGLDILFLCEPNNPTGRTTPRALLLRILERCAACGTRLVVDECFNEFLDDPAAHTLLGELEGHENLLLLRAFTKWYAMAGVRLGYALCADGALLERMRAAGQPWAVSALAQAAGEAALGETDYSAALRALVAAERPRLSAGLAALGCRVMPGEANYLLFYHSGEQLVQRLRARGVLLRGCANYPGLGPGWYRAAVRTHSENSAFLQALGEVL</sequence>
<dbReference type="Pfam" id="PF00155">
    <property type="entry name" value="Aminotran_1_2"/>
    <property type="match status" value="1"/>
</dbReference>
<dbReference type="InterPro" id="IPR015421">
    <property type="entry name" value="PyrdxlP-dep_Trfase_major"/>
</dbReference>
<dbReference type="InterPro" id="IPR015422">
    <property type="entry name" value="PyrdxlP-dep_Trfase_small"/>
</dbReference>
<dbReference type="EMBL" id="WMZU01000006">
    <property type="protein sequence ID" value="MTS26756.1"/>
    <property type="molecule type" value="Genomic_DNA"/>
</dbReference>
<evidence type="ECO:0000256" key="2">
    <source>
        <dbReference type="ARBA" id="ARBA00022898"/>
    </source>
</evidence>
<dbReference type="GO" id="GO:0008483">
    <property type="term" value="F:transaminase activity"/>
    <property type="evidence" value="ECO:0007669"/>
    <property type="project" value="UniProtKB-KW"/>
</dbReference>
<dbReference type="RefSeq" id="WP_172726037.1">
    <property type="nucleotide sequence ID" value="NZ_WMZN01000008.1"/>
</dbReference>
<evidence type="ECO:0000259" key="3">
    <source>
        <dbReference type="Pfam" id="PF00155"/>
    </source>
</evidence>
<organism evidence="4 5">
    <name type="scientific">Ruthenibacterium lactatiformans</name>
    <dbReference type="NCBI Taxonomy" id="1550024"/>
    <lineage>
        <taxon>Bacteria</taxon>
        <taxon>Bacillati</taxon>
        <taxon>Bacillota</taxon>
        <taxon>Clostridia</taxon>
        <taxon>Eubacteriales</taxon>
        <taxon>Oscillospiraceae</taxon>
        <taxon>Ruthenibacterium</taxon>
    </lineage>
</organism>
<dbReference type="GO" id="GO:0030170">
    <property type="term" value="F:pyridoxal phosphate binding"/>
    <property type="evidence" value="ECO:0007669"/>
    <property type="project" value="InterPro"/>
</dbReference>
<protein>
    <submittedName>
        <fullName evidence="4">Aminotransferase class I/II-fold pyridoxal phosphate-dependent enzyme</fullName>
    </submittedName>
</protein>
<dbReference type="AlphaFoldDB" id="A0A6L6LPY1"/>
<evidence type="ECO:0000313" key="4">
    <source>
        <dbReference type="EMBL" id="MTS26756.1"/>
    </source>
</evidence>
<evidence type="ECO:0000313" key="5">
    <source>
        <dbReference type="Proteomes" id="UP000472755"/>
    </source>
</evidence>
<dbReference type="Proteomes" id="UP000472755">
    <property type="component" value="Unassembled WGS sequence"/>
</dbReference>
<keyword evidence="2" id="KW-0663">Pyridoxal phosphate</keyword>
<evidence type="ECO:0000256" key="1">
    <source>
        <dbReference type="ARBA" id="ARBA00001933"/>
    </source>
</evidence>
<dbReference type="InterPro" id="IPR015424">
    <property type="entry name" value="PyrdxlP-dep_Trfase"/>
</dbReference>
<keyword evidence="4" id="KW-0032">Aminotransferase</keyword>
<name>A0A6L6LPY1_9FIRM</name>
<proteinExistence type="predicted"/>
<dbReference type="Gene3D" id="3.40.640.10">
    <property type="entry name" value="Type I PLP-dependent aspartate aminotransferase-like (Major domain)"/>
    <property type="match status" value="1"/>
</dbReference>
<keyword evidence="4" id="KW-0808">Transferase</keyword>
<comment type="cofactor">
    <cofactor evidence="1">
        <name>pyridoxal 5'-phosphate</name>
        <dbReference type="ChEBI" id="CHEBI:597326"/>
    </cofactor>
</comment>
<dbReference type="PANTHER" id="PTHR42885:SF1">
    <property type="entry name" value="THREONINE-PHOSPHATE DECARBOXYLASE"/>
    <property type="match status" value="1"/>
</dbReference>
<dbReference type="Gene3D" id="3.90.1150.10">
    <property type="entry name" value="Aspartate Aminotransferase, domain 1"/>
    <property type="match status" value="1"/>
</dbReference>
<feature type="domain" description="Aminotransferase class I/classII large" evidence="3">
    <location>
        <begin position="21"/>
        <end position="346"/>
    </location>
</feature>
<dbReference type="CDD" id="cd00609">
    <property type="entry name" value="AAT_like"/>
    <property type="match status" value="1"/>
</dbReference>
<dbReference type="PANTHER" id="PTHR42885">
    <property type="entry name" value="HISTIDINOL-PHOSPHATE AMINOTRANSFERASE-RELATED"/>
    <property type="match status" value="1"/>
</dbReference>
<dbReference type="InterPro" id="IPR004839">
    <property type="entry name" value="Aminotransferase_I/II_large"/>
</dbReference>